<feature type="coiled-coil region" evidence="8">
    <location>
        <begin position="37"/>
        <end position="64"/>
    </location>
</feature>
<comment type="function">
    <text evidence="7">Binds directly to 16S ribosomal RNA.</text>
</comment>
<dbReference type="Pfam" id="PF01649">
    <property type="entry name" value="Ribosomal_S20p"/>
    <property type="match status" value="1"/>
</dbReference>
<keyword evidence="2 7" id="KW-0699">rRNA-binding</keyword>
<dbReference type="GO" id="GO:0005840">
    <property type="term" value="C:ribosome"/>
    <property type="evidence" value="ECO:0007669"/>
    <property type="project" value="UniProtKB-KW"/>
</dbReference>
<name>A0ABW9F7W4_9FIRM</name>
<dbReference type="PANTHER" id="PTHR33398">
    <property type="entry name" value="30S RIBOSOMAL PROTEIN S20"/>
    <property type="match status" value="1"/>
</dbReference>
<dbReference type="SUPFAM" id="SSF46992">
    <property type="entry name" value="Ribosomal protein S20"/>
    <property type="match status" value="1"/>
</dbReference>
<dbReference type="RefSeq" id="WP_408104709.1">
    <property type="nucleotide sequence ID" value="NZ_JBFNFH010000011.1"/>
</dbReference>
<dbReference type="Proteomes" id="UP001629536">
    <property type="component" value="Unassembled WGS sequence"/>
</dbReference>
<keyword evidence="10" id="KW-1185">Reference proteome</keyword>
<comment type="caution">
    <text evidence="9">The sequence shown here is derived from an EMBL/GenBank/DDBJ whole genome shotgun (WGS) entry which is preliminary data.</text>
</comment>
<evidence type="ECO:0000313" key="9">
    <source>
        <dbReference type="EMBL" id="MFM1525068.1"/>
    </source>
</evidence>
<evidence type="ECO:0000256" key="1">
    <source>
        <dbReference type="ARBA" id="ARBA00007634"/>
    </source>
</evidence>
<comment type="similarity">
    <text evidence="1 7">Belongs to the bacterial ribosomal protein bS20 family.</text>
</comment>
<keyword evidence="8" id="KW-0175">Coiled coil</keyword>
<dbReference type="EMBL" id="JBFNFH010000011">
    <property type="protein sequence ID" value="MFM1525068.1"/>
    <property type="molecule type" value="Genomic_DNA"/>
</dbReference>
<proteinExistence type="inferred from homology"/>
<dbReference type="InterPro" id="IPR036510">
    <property type="entry name" value="Ribosomal_bS20_sf"/>
</dbReference>
<dbReference type="PANTHER" id="PTHR33398:SF1">
    <property type="entry name" value="SMALL RIBOSOMAL SUBUNIT PROTEIN BS20C"/>
    <property type="match status" value="1"/>
</dbReference>
<evidence type="ECO:0000313" key="10">
    <source>
        <dbReference type="Proteomes" id="UP001629536"/>
    </source>
</evidence>
<keyword evidence="5 7" id="KW-0687">Ribonucleoprotein</keyword>
<evidence type="ECO:0000256" key="3">
    <source>
        <dbReference type="ARBA" id="ARBA00022884"/>
    </source>
</evidence>
<dbReference type="NCBIfam" id="TIGR00029">
    <property type="entry name" value="S20"/>
    <property type="match status" value="1"/>
</dbReference>
<evidence type="ECO:0000256" key="4">
    <source>
        <dbReference type="ARBA" id="ARBA00022980"/>
    </source>
</evidence>
<keyword evidence="3 7" id="KW-0694">RNA-binding</keyword>
<accession>A0ABW9F7W4</accession>
<protein>
    <recommendedName>
        <fullName evidence="6 7">Small ribosomal subunit protein bS20</fullName>
    </recommendedName>
</protein>
<dbReference type="InterPro" id="IPR002583">
    <property type="entry name" value="Ribosomal_bS20"/>
</dbReference>
<gene>
    <name evidence="7 9" type="primary">rpsT</name>
    <name evidence="9" type="ORF">ABGF40_05210</name>
</gene>
<evidence type="ECO:0000256" key="7">
    <source>
        <dbReference type="HAMAP-Rule" id="MF_00500"/>
    </source>
</evidence>
<evidence type="ECO:0000256" key="5">
    <source>
        <dbReference type="ARBA" id="ARBA00023274"/>
    </source>
</evidence>
<evidence type="ECO:0000256" key="2">
    <source>
        <dbReference type="ARBA" id="ARBA00022730"/>
    </source>
</evidence>
<reference evidence="9 10" key="1">
    <citation type="journal article" date="2024" name="Front. Microbiol.">
        <title>Pangenomic and biochemical analyses of Helcococcus ovis reveal widespread tetracycline resistance and a novel bacterial species, Helcococcus bovis.</title>
        <authorList>
            <person name="Cunha F."/>
            <person name="Zhai Y."/>
            <person name="Casaro S."/>
            <person name="Jones K.L."/>
            <person name="Hernandez M."/>
            <person name="Bisinotto R.S."/>
            <person name="Kariyawasam S."/>
            <person name="Brown M.B."/>
            <person name="Phillips A."/>
            <person name="Jeong K.C."/>
            <person name="Galvao K.N."/>
        </authorList>
    </citation>
    <scope>NUCLEOTIDE SEQUENCE [LARGE SCALE GENOMIC DNA]</scope>
    <source>
        <strain evidence="9 10">KG197</strain>
    </source>
</reference>
<sequence length="88" mass="9859">MANIKSAIKRIDVTKRQTLKNRAKKSELKTLTKKFDLAVEESRLEDATNLLKVLDKKLKKAVSKSVLHKNAASRRLSKLSSKLGKAQA</sequence>
<evidence type="ECO:0000256" key="6">
    <source>
        <dbReference type="ARBA" id="ARBA00035136"/>
    </source>
</evidence>
<dbReference type="Gene3D" id="1.20.58.110">
    <property type="entry name" value="Ribosomal protein S20"/>
    <property type="match status" value="1"/>
</dbReference>
<keyword evidence="4 7" id="KW-0689">Ribosomal protein</keyword>
<evidence type="ECO:0000256" key="8">
    <source>
        <dbReference type="SAM" id="Coils"/>
    </source>
</evidence>
<dbReference type="HAMAP" id="MF_00500">
    <property type="entry name" value="Ribosomal_bS20"/>
    <property type="match status" value="1"/>
</dbReference>
<organism evidence="9 10">
    <name type="scientific">Helcococcus bovis</name>
    <dbReference type="NCBI Taxonomy" id="3153252"/>
    <lineage>
        <taxon>Bacteria</taxon>
        <taxon>Bacillati</taxon>
        <taxon>Bacillota</taxon>
        <taxon>Tissierellia</taxon>
        <taxon>Tissierellales</taxon>
        <taxon>Peptoniphilaceae</taxon>
        <taxon>Helcococcus</taxon>
    </lineage>
</organism>